<dbReference type="SUPFAM" id="SSF48452">
    <property type="entry name" value="TPR-like"/>
    <property type="match status" value="1"/>
</dbReference>
<dbReference type="Gene3D" id="1.25.40.10">
    <property type="entry name" value="Tetratricopeptide repeat domain"/>
    <property type="match status" value="1"/>
</dbReference>
<protein>
    <recommendedName>
        <fullName evidence="3">Glycosyltransferase 2-like domain-containing protein</fullName>
    </recommendedName>
</protein>
<proteinExistence type="predicted"/>
<name>A0ABT5BYY6_9BACT</name>
<dbReference type="InterPro" id="IPR029044">
    <property type="entry name" value="Nucleotide-diphossugar_trans"/>
</dbReference>
<sequence>MTPPLLALVMIVKDEAPSIRETLASARPHVDRFTVLDTGSTDGTQALVRSAMAGVPGDLVEEPFIDFGATRSRALDLAGDAAVFTLMLSGDERLVAGDALRRFCEERRDASGPGHGAYHVRVRYGDSVYDSARLARASAGWRYVGATHEVLSKEGEPPPSIRVPDAHIIHDLSRRDAAAQTRRWQRDLELLSAALARSPRDARAAFYLAQTLECLGRHAEAFEAYERRAALGGWQEEVYESLFRMARTAAALGRPWPEVQQRYLDAHAHSPHRAEPLFAVAWHWYGQRRWPLTYLFASRGAALPFPAQATLFVDAEVYEHKLLDLVATSAFHVGELAAGEAALRKALARRPGDPRLLRNLAFYAPAKRR</sequence>
<evidence type="ECO:0000313" key="1">
    <source>
        <dbReference type="EMBL" id="MDC0678948.1"/>
    </source>
</evidence>
<reference evidence="1 2" key="1">
    <citation type="submission" date="2023-01" db="EMBL/GenBank/DDBJ databases">
        <title>Minimal conservation of predation-associated metabolite biosynthetic gene clusters underscores biosynthetic potential of Myxococcota including descriptions for ten novel species: Archangium lansinium sp. nov., Myxococcus landrumus sp. nov., Nannocystis bai.</title>
        <authorList>
            <person name="Ahearne A."/>
            <person name="Stevens C."/>
            <person name="Dowd S."/>
        </authorList>
    </citation>
    <scope>NUCLEOTIDE SEQUENCE [LARGE SCALE GENOMIC DNA]</scope>
    <source>
        <strain evidence="1 2">WIWO2</strain>
    </source>
</reference>
<evidence type="ECO:0000313" key="2">
    <source>
        <dbReference type="Proteomes" id="UP001217485"/>
    </source>
</evidence>
<keyword evidence="2" id="KW-1185">Reference proteome</keyword>
<dbReference type="Proteomes" id="UP001217485">
    <property type="component" value="Unassembled WGS sequence"/>
</dbReference>
<evidence type="ECO:0008006" key="3">
    <source>
        <dbReference type="Google" id="ProtNLM"/>
    </source>
</evidence>
<dbReference type="EMBL" id="JAQNDK010000001">
    <property type="protein sequence ID" value="MDC0678948.1"/>
    <property type="molecule type" value="Genomic_DNA"/>
</dbReference>
<dbReference type="InterPro" id="IPR011990">
    <property type="entry name" value="TPR-like_helical_dom_sf"/>
</dbReference>
<accession>A0ABT5BYY6</accession>
<comment type="caution">
    <text evidence="1">The sequence shown here is derived from an EMBL/GenBank/DDBJ whole genome shotgun (WGS) entry which is preliminary data.</text>
</comment>
<organism evidence="1 2">
    <name type="scientific">Sorangium atrum</name>
    <dbReference type="NCBI Taxonomy" id="2995308"/>
    <lineage>
        <taxon>Bacteria</taxon>
        <taxon>Pseudomonadati</taxon>
        <taxon>Myxococcota</taxon>
        <taxon>Polyangia</taxon>
        <taxon>Polyangiales</taxon>
        <taxon>Polyangiaceae</taxon>
        <taxon>Sorangium</taxon>
    </lineage>
</organism>
<dbReference type="SUPFAM" id="SSF53448">
    <property type="entry name" value="Nucleotide-diphospho-sugar transferases"/>
    <property type="match status" value="1"/>
</dbReference>
<gene>
    <name evidence="1" type="ORF">POL72_14480</name>
</gene>
<dbReference type="RefSeq" id="WP_272095809.1">
    <property type="nucleotide sequence ID" value="NZ_JAQNDK010000001.1"/>
</dbReference>